<evidence type="ECO:0000313" key="1">
    <source>
        <dbReference type="EMBL" id="MCD7468696.1"/>
    </source>
</evidence>
<proteinExistence type="predicted"/>
<sequence>MEKGELGEYLQNRAIDQEFGILWARSLNFILKQTCTSIGVSSAVRRVTPAFRRFNFPLP</sequence>
<keyword evidence="2" id="KW-1185">Reference proteome</keyword>
<feature type="non-terminal residue" evidence="1">
    <location>
        <position position="59"/>
    </location>
</feature>
<organism evidence="1 2">
    <name type="scientific">Datura stramonium</name>
    <name type="common">Jimsonweed</name>
    <name type="synonym">Common thornapple</name>
    <dbReference type="NCBI Taxonomy" id="4076"/>
    <lineage>
        <taxon>Eukaryota</taxon>
        <taxon>Viridiplantae</taxon>
        <taxon>Streptophyta</taxon>
        <taxon>Embryophyta</taxon>
        <taxon>Tracheophyta</taxon>
        <taxon>Spermatophyta</taxon>
        <taxon>Magnoliopsida</taxon>
        <taxon>eudicotyledons</taxon>
        <taxon>Gunneridae</taxon>
        <taxon>Pentapetalae</taxon>
        <taxon>asterids</taxon>
        <taxon>lamiids</taxon>
        <taxon>Solanales</taxon>
        <taxon>Solanaceae</taxon>
        <taxon>Solanoideae</taxon>
        <taxon>Datureae</taxon>
        <taxon>Datura</taxon>
    </lineage>
</organism>
<name>A0ABS8TCH9_DATST</name>
<comment type="caution">
    <text evidence="1">The sequence shown here is derived from an EMBL/GenBank/DDBJ whole genome shotgun (WGS) entry which is preliminary data.</text>
</comment>
<accession>A0ABS8TCH9</accession>
<reference evidence="1 2" key="1">
    <citation type="journal article" date="2021" name="BMC Genomics">
        <title>Datura genome reveals duplications of psychoactive alkaloid biosynthetic genes and high mutation rate following tissue culture.</title>
        <authorList>
            <person name="Rajewski A."/>
            <person name="Carter-House D."/>
            <person name="Stajich J."/>
            <person name="Litt A."/>
        </authorList>
    </citation>
    <scope>NUCLEOTIDE SEQUENCE [LARGE SCALE GENOMIC DNA]</scope>
    <source>
        <strain evidence="1">AR-01</strain>
    </source>
</reference>
<evidence type="ECO:0000313" key="2">
    <source>
        <dbReference type="Proteomes" id="UP000823775"/>
    </source>
</evidence>
<protein>
    <submittedName>
        <fullName evidence="1">Uncharacterized protein</fullName>
    </submittedName>
</protein>
<gene>
    <name evidence="1" type="ORF">HAX54_007107</name>
</gene>
<dbReference type="EMBL" id="JACEIK010001364">
    <property type="protein sequence ID" value="MCD7468696.1"/>
    <property type="molecule type" value="Genomic_DNA"/>
</dbReference>
<dbReference type="Proteomes" id="UP000823775">
    <property type="component" value="Unassembled WGS sequence"/>
</dbReference>